<dbReference type="Proteomes" id="UP000034164">
    <property type="component" value="Unassembled WGS sequence"/>
</dbReference>
<dbReference type="EMBL" id="LCZI01000852">
    <property type="protein sequence ID" value="KKZ64206.1"/>
    <property type="molecule type" value="Genomic_DNA"/>
</dbReference>
<name>A0A0G2J9L8_9EURO</name>
<evidence type="ECO:0000313" key="1">
    <source>
        <dbReference type="EMBL" id="KKZ64206.1"/>
    </source>
</evidence>
<comment type="caution">
    <text evidence="1">The sequence shown here is derived from an EMBL/GenBank/DDBJ whole genome shotgun (WGS) entry which is preliminary data.</text>
</comment>
<dbReference type="AlphaFoldDB" id="A0A0G2J9L8"/>
<reference evidence="2" key="1">
    <citation type="journal article" date="2015" name="PLoS Genet.">
        <title>The dynamic genome and transcriptome of the human fungal pathogen Blastomyces and close relative Emmonsia.</title>
        <authorList>
            <person name="Munoz J.F."/>
            <person name="Gauthier G.M."/>
            <person name="Desjardins C.A."/>
            <person name="Gallo J.E."/>
            <person name="Holder J."/>
            <person name="Sullivan T.D."/>
            <person name="Marty A.J."/>
            <person name="Carmen J.C."/>
            <person name="Chen Z."/>
            <person name="Ding L."/>
            <person name="Gujja S."/>
            <person name="Magrini V."/>
            <person name="Misas E."/>
            <person name="Mitreva M."/>
            <person name="Priest M."/>
            <person name="Saif S."/>
            <person name="Whiston E.A."/>
            <person name="Young S."/>
            <person name="Zeng Q."/>
            <person name="Goldman W.E."/>
            <person name="Mardis E.R."/>
            <person name="Taylor J.W."/>
            <person name="McEwen J.G."/>
            <person name="Clay O.K."/>
            <person name="Klein B.S."/>
            <person name="Cuomo C.A."/>
        </authorList>
    </citation>
    <scope>NUCLEOTIDE SEQUENCE [LARGE SCALE GENOMIC DNA]</scope>
    <source>
        <strain evidence="2">UAMH 3008</strain>
    </source>
</reference>
<protein>
    <submittedName>
        <fullName evidence="1">Uncharacterized protein</fullName>
    </submittedName>
</protein>
<dbReference type="VEuPathDB" id="FungiDB:EMCG_01491"/>
<gene>
    <name evidence="1" type="ORF">EMCG_01491</name>
</gene>
<proteinExistence type="predicted"/>
<evidence type="ECO:0000313" key="2">
    <source>
        <dbReference type="Proteomes" id="UP000034164"/>
    </source>
</evidence>
<accession>A0A0G2J9L8</accession>
<organism evidence="1 2">
    <name type="scientific">[Emmonsia] crescens</name>
    <dbReference type="NCBI Taxonomy" id="73230"/>
    <lineage>
        <taxon>Eukaryota</taxon>
        <taxon>Fungi</taxon>
        <taxon>Dikarya</taxon>
        <taxon>Ascomycota</taxon>
        <taxon>Pezizomycotina</taxon>
        <taxon>Eurotiomycetes</taxon>
        <taxon>Eurotiomycetidae</taxon>
        <taxon>Onygenales</taxon>
        <taxon>Ajellomycetaceae</taxon>
        <taxon>Emergomyces</taxon>
    </lineage>
</organism>
<sequence>MNTDKWIILIKGLPHPIIIPLSKFGLPGFSDKNIMPVAELDRHYDVIVGETSPSNVQEVSQFQRLDAWDETLYAPTLGYFGRTPTPSVSSALPSQIPEERLNTPRLGHTDQMGFIPLADWDKKRVYHEQPPTCIHYLIEWKVTLNNRTVARVTEPDLVIPPSSYWQSFLEEKVKKVKCRKVFHNRRARLDDISIVAPVLNDRSQHDLHQQFDGTDIDWRVIEKQLLMWGNLLLKGKKLKLDISINYLAEDTDPTLSKKGDKRGTKSVTKAMLAKQEFQLDAEHSSGGPSVWRDVYKKMHCSGPPCQNSEGYCWQDPVRKKHYRLRTDHLKSLIRFVEEGNDLETHEDIPDTIQEQLYREEQQWLERQQKTRQSKVESTCPPININFLPTQGPQLSTVTTPAGPPSLLSDSNPGPVDPIIVPDIPLDIAVREYSSWQQSRVECTTLKDDINKARDVALVNGLDLEQIYKD</sequence>
<dbReference type="OrthoDB" id="4187842at2759"/>